<dbReference type="OrthoDB" id="9805360at2"/>
<dbReference type="PANTHER" id="PTHR42831">
    <property type="entry name" value="FE-S PROTEIN MATURATION AUXILIARY FACTOR YITW"/>
    <property type="match status" value="1"/>
</dbReference>
<reference evidence="2 5" key="1">
    <citation type="journal article" date="2016" name="Genome Announc.">
        <title>Complete Genome Sequences of Aerococcus christensenii CCUG 28831T, Aerococcus sanguinicola CCUG 43001T, Aerococcus urinae CCUG 36881T, Aerococcus urinaeequi CCUG 28094T, Aerococcus urinaehominis CCUG 42038 BT, and Aerococcus viridans CCUG 4311T.</title>
        <authorList>
            <person name="Carkaci D."/>
            <person name="Dargis R."/>
            <person name="Nielsen X.C."/>
            <person name="Skovgaard O."/>
            <person name="Fuursted K."/>
            <person name="Christensen J.J."/>
        </authorList>
    </citation>
    <scope>NUCLEOTIDE SEQUENCE [LARGE SCALE GENOMIC DNA]</scope>
    <source>
        <strain evidence="2 5">CCUG28094</strain>
    </source>
</reference>
<dbReference type="SUPFAM" id="SSF117916">
    <property type="entry name" value="Fe-S cluster assembly (FSCA) domain-like"/>
    <property type="match status" value="1"/>
</dbReference>
<sequence>MNEEFGILFKNEALKYEEELLEQLTGVIDPELGIDIANLGLIYEVDMDEAGKVEVIMTLTTAGCPLADFIDSDVRYQLANFDKITEIDIKVVFKPHWDLSRISRFARIALGIPSDFIPN</sequence>
<dbReference type="RefSeq" id="WP_003142512.1">
    <property type="nucleotide sequence ID" value="NZ_CANSXX010000021.1"/>
</dbReference>
<dbReference type="Gene3D" id="3.30.300.130">
    <property type="entry name" value="Fe-S cluster assembly (FSCA)"/>
    <property type="match status" value="1"/>
</dbReference>
<dbReference type="InterPro" id="IPR034904">
    <property type="entry name" value="FSCA_dom_sf"/>
</dbReference>
<reference evidence="4" key="4">
    <citation type="submission" date="2023-01" db="EMBL/GenBank/DDBJ databases">
        <title>Oxazolidinone resistance genes in florfenicol resistant enterococci from beef cattle and veal calves at slaughter.</title>
        <authorList>
            <person name="Biggel M."/>
        </authorList>
    </citation>
    <scope>NUCLEOTIDE SEQUENCE</scope>
    <source>
        <strain evidence="4">K79-1</strain>
    </source>
</reference>
<feature type="domain" description="MIP18 family-like" evidence="1">
    <location>
        <begin position="17"/>
        <end position="83"/>
    </location>
</feature>
<gene>
    <name evidence="2" type="ORF">AWM74_01590</name>
    <name evidence="3" type="ORF">OZ415_06760</name>
    <name evidence="4" type="ORF">PML80_06680</name>
</gene>
<organism evidence="2 5">
    <name type="scientific">Aerococcus urinaeequi</name>
    <dbReference type="NCBI Taxonomy" id="51665"/>
    <lineage>
        <taxon>Bacteria</taxon>
        <taxon>Bacillati</taxon>
        <taxon>Bacillota</taxon>
        <taxon>Bacilli</taxon>
        <taxon>Lactobacillales</taxon>
        <taxon>Aerococcaceae</taxon>
        <taxon>Aerococcus</taxon>
    </lineage>
</organism>
<dbReference type="Proteomes" id="UP001164714">
    <property type="component" value="Chromosome"/>
</dbReference>
<dbReference type="AlphaFoldDB" id="A0A0U4HP67"/>
<dbReference type="KEGG" id="aui:APT62_03155"/>
<dbReference type="Pfam" id="PF01883">
    <property type="entry name" value="FeS_assembly_P"/>
    <property type="match status" value="1"/>
</dbReference>
<evidence type="ECO:0000313" key="4">
    <source>
        <dbReference type="EMBL" id="WCG37208.1"/>
    </source>
</evidence>
<name>A0A0U4HP67_9LACT</name>
<evidence type="ECO:0000313" key="2">
    <source>
        <dbReference type="EMBL" id="AMB97005.1"/>
    </source>
</evidence>
<dbReference type="InterPro" id="IPR002744">
    <property type="entry name" value="MIP18-like"/>
</dbReference>
<dbReference type="GeneID" id="92866240"/>
<dbReference type="InterPro" id="IPR052339">
    <property type="entry name" value="Fe-S_Maturation_MIP18"/>
</dbReference>
<accession>A0A0U4HP67</accession>
<dbReference type="EMBL" id="CP114063">
    <property type="protein sequence ID" value="WAT23960.1"/>
    <property type="molecule type" value="Genomic_DNA"/>
</dbReference>
<protein>
    <submittedName>
        <fullName evidence="2">Aromatic ring hydroxylase</fullName>
    </submittedName>
    <submittedName>
        <fullName evidence="3">Metal-sulfur cluster assembly factor</fullName>
    </submittedName>
</protein>
<evidence type="ECO:0000313" key="3">
    <source>
        <dbReference type="EMBL" id="WAT23960.1"/>
    </source>
</evidence>
<evidence type="ECO:0000313" key="5">
    <source>
        <dbReference type="Proteomes" id="UP000067698"/>
    </source>
</evidence>
<reference evidence="3" key="3">
    <citation type="submission" date="2022-12" db="EMBL/GenBank/DDBJ databases">
        <title>Whole genome sequence analysis of a duck derived balloon bacteium Aerococcus urinaeequi henan2020.</title>
        <authorList>
            <person name="Zhang H."/>
            <person name="Qiao H.X."/>
            <person name="Bian C.Z."/>
            <person name="Shu J.C."/>
        </authorList>
    </citation>
    <scope>NUCLEOTIDE SEQUENCE</scope>
    <source>
        <strain evidence="3">2020-HN-1</strain>
    </source>
</reference>
<evidence type="ECO:0000259" key="1">
    <source>
        <dbReference type="Pfam" id="PF01883"/>
    </source>
</evidence>
<dbReference type="EMBL" id="CP014162">
    <property type="protein sequence ID" value="AMB97005.1"/>
    <property type="molecule type" value="Genomic_DNA"/>
</dbReference>
<reference evidence="5" key="2">
    <citation type="submission" date="2016-01" db="EMBL/GenBank/DDBJ databases">
        <title>Six Aerococcus type strain genome sequencing and assembly using PacBio and Illumina Hiseq.</title>
        <authorList>
            <person name="Carkaci D."/>
            <person name="Dargis R."/>
            <person name="Nielsen X.C."/>
            <person name="Skovgaard O."/>
            <person name="Fuursted K."/>
            <person name="Christensen J.J."/>
        </authorList>
    </citation>
    <scope>NUCLEOTIDE SEQUENCE [LARGE SCALE GENOMIC DNA]</scope>
    <source>
        <strain evidence="5">CCUG28094</strain>
    </source>
</reference>
<dbReference type="PANTHER" id="PTHR42831:SF1">
    <property type="entry name" value="FE-S PROTEIN MATURATION AUXILIARY FACTOR YITW"/>
    <property type="match status" value="1"/>
</dbReference>
<dbReference type="Proteomes" id="UP001179483">
    <property type="component" value="Chromosome"/>
</dbReference>
<dbReference type="EMBL" id="CP116590">
    <property type="protein sequence ID" value="WCG37208.1"/>
    <property type="molecule type" value="Genomic_DNA"/>
</dbReference>
<proteinExistence type="predicted"/>
<dbReference type="Proteomes" id="UP000067698">
    <property type="component" value="Chromosome"/>
</dbReference>